<dbReference type="Pfam" id="PF02452">
    <property type="entry name" value="PemK_toxin"/>
    <property type="match status" value="1"/>
</dbReference>
<dbReference type="STRING" id="1461582.BN1048_00984"/>
<evidence type="ECO:0000256" key="4">
    <source>
        <dbReference type="ARBA" id="ARBA00031226"/>
    </source>
</evidence>
<dbReference type="PANTHER" id="PTHR33988">
    <property type="entry name" value="ENDORIBONUCLEASE MAZF-RELATED"/>
    <property type="match status" value="1"/>
</dbReference>
<name>A0A078LZF3_9STAP</name>
<dbReference type="HOGENOM" id="CLU_121823_2_2_9"/>
<organism evidence="6 7">
    <name type="scientific">Jeotgalicoccus saudimassiliensis</name>
    <dbReference type="NCBI Taxonomy" id="1461582"/>
    <lineage>
        <taxon>Bacteria</taxon>
        <taxon>Bacillati</taxon>
        <taxon>Bacillota</taxon>
        <taxon>Bacilli</taxon>
        <taxon>Bacillales</taxon>
        <taxon>Staphylococcaceae</taxon>
        <taxon>Jeotgalicoccus</taxon>
    </lineage>
</organism>
<dbReference type="RefSeq" id="WP_035809056.1">
    <property type="nucleotide sequence ID" value="NZ_CCSE01000001.1"/>
</dbReference>
<comment type="similarity">
    <text evidence="1">Belongs to the PemK/MazF family.</text>
</comment>
<dbReference type="EMBL" id="CCSE01000001">
    <property type="protein sequence ID" value="CEA00513.1"/>
    <property type="molecule type" value="Genomic_DNA"/>
</dbReference>
<keyword evidence="7" id="KW-1185">Reference proteome</keyword>
<keyword evidence="3" id="KW-1277">Toxin-antitoxin system</keyword>
<dbReference type="SUPFAM" id="SSF50118">
    <property type="entry name" value="Cell growth inhibitor/plasmid maintenance toxic component"/>
    <property type="match status" value="1"/>
</dbReference>
<evidence type="ECO:0000256" key="5">
    <source>
        <dbReference type="ARBA" id="ARBA00032054"/>
    </source>
</evidence>
<gene>
    <name evidence="6" type="primary">mazF_1</name>
    <name evidence="6" type="ORF">BN1048_00984</name>
</gene>
<reference evidence="6 7" key="1">
    <citation type="submission" date="2014-07" db="EMBL/GenBank/DDBJ databases">
        <authorList>
            <person name="Urmite Genomes Urmite Genomes"/>
        </authorList>
    </citation>
    <scope>NUCLEOTIDE SEQUENCE [LARGE SCALE GENOMIC DNA]</scope>
    <source>
        <strain evidence="6 7">13MG44_air</strain>
    </source>
</reference>
<sequence length="109" mass="12449">MVNQYDVIKVNLNPVKGNEKGKYRPCVVVSDTDFNNKVNIVWVLPVTSREKRYPTDVIIETMDNNIHGVVDCSQMRALDLGSHSYKLEDKLQQSCKTKVIERIKAILSI</sequence>
<dbReference type="PANTHER" id="PTHR33988:SF3">
    <property type="entry name" value="ENDORIBONUCLEASE TOXIN CHPB-RELATED"/>
    <property type="match status" value="1"/>
</dbReference>
<accession>A0A078LZF3</accession>
<dbReference type="GO" id="GO:0016075">
    <property type="term" value="P:rRNA catabolic process"/>
    <property type="evidence" value="ECO:0007669"/>
    <property type="project" value="TreeGrafter"/>
</dbReference>
<protein>
    <recommendedName>
        <fullName evidence="2">Endoribonuclease MazF</fullName>
    </recommendedName>
    <alternativeName>
        <fullName evidence="4">Toxin MazF</fullName>
    </alternativeName>
    <alternativeName>
        <fullName evidence="5">mRNA interferase MazF</fullName>
    </alternativeName>
</protein>
<dbReference type="InterPro" id="IPR011067">
    <property type="entry name" value="Plasmid_toxin/cell-grow_inhib"/>
</dbReference>
<proteinExistence type="inferred from homology"/>
<dbReference type="Proteomes" id="UP000044136">
    <property type="component" value="Unassembled WGS sequence"/>
</dbReference>
<dbReference type="OrthoDB" id="9808744at2"/>
<dbReference type="eggNOG" id="COG2337">
    <property type="taxonomic scope" value="Bacteria"/>
</dbReference>
<evidence type="ECO:0000313" key="6">
    <source>
        <dbReference type="EMBL" id="CEA00513.1"/>
    </source>
</evidence>
<dbReference type="GO" id="GO:0004521">
    <property type="term" value="F:RNA endonuclease activity"/>
    <property type="evidence" value="ECO:0007669"/>
    <property type="project" value="TreeGrafter"/>
</dbReference>
<evidence type="ECO:0000313" key="7">
    <source>
        <dbReference type="Proteomes" id="UP000044136"/>
    </source>
</evidence>
<dbReference type="Gene3D" id="2.30.30.110">
    <property type="match status" value="1"/>
</dbReference>
<evidence type="ECO:0000256" key="3">
    <source>
        <dbReference type="ARBA" id="ARBA00022649"/>
    </source>
</evidence>
<dbReference type="GO" id="GO:0003677">
    <property type="term" value="F:DNA binding"/>
    <property type="evidence" value="ECO:0007669"/>
    <property type="project" value="InterPro"/>
</dbReference>
<evidence type="ECO:0000256" key="1">
    <source>
        <dbReference type="ARBA" id="ARBA00007521"/>
    </source>
</evidence>
<dbReference type="InterPro" id="IPR003477">
    <property type="entry name" value="PemK-like"/>
</dbReference>
<dbReference type="GO" id="GO:0006402">
    <property type="term" value="P:mRNA catabolic process"/>
    <property type="evidence" value="ECO:0007669"/>
    <property type="project" value="TreeGrafter"/>
</dbReference>
<dbReference type="AlphaFoldDB" id="A0A078LZF3"/>
<evidence type="ECO:0000256" key="2">
    <source>
        <dbReference type="ARBA" id="ARBA00019638"/>
    </source>
</evidence>